<dbReference type="KEGG" id="eiv:EIN_137880"/>
<dbReference type="EMBL" id="KB206440">
    <property type="protein sequence ID" value="ELP91791.1"/>
    <property type="molecule type" value="Genomic_DNA"/>
</dbReference>
<gene>
    <name evidence="1" type="ORF">EIN_137880</name>
</gene>
<dbReference type="VEuPathDB" id="AmoebaDB:EIN_137880"/>
<dbReference type="GeneID" id="14890782"/>
<evidence type="ECO:0000313" key="2">
    <source>
        <dbReference type="Proteomes" id="UP000014680"/>
    </source>
</evidence>
<name>L7FMS8_ENTIV</name>
<sequence length="137" mass="16370">MFSAAVDLRDISPFKLMNETENVLIFPYRNSSHGHLKLSTRTSKLYNVCGTDVGKKQREIDPIEDDVFVWNNFEDILKGRIEIPLSRMYLKEEIRRLSRKCFENDIIEELKSKNKRDWVDLYDFRDLLIEYPFLKGF</sequence>
<keyword evidence="2" id="KW-1185">Reference proteome</keyword>
<dbReference type="Proteomes" id="UP000014680">
    <property type="component" value="Unassembled WGS sequence"/>
</dbReference>
<protein>
    <submittedName>
        <fullName evidence="1">Uncharacterized protein</fullName>
    </submittedName>
</protein>
<organism evidence="1 2">
    <name type="scientific">Entamoeba invadens IP1</name>
    <dbReference type="NCBI Taxonomy" id="370355"/>
    <lineage>
        <taxon>Eukaryota</taxon>
        <taxon>Amoebozoa</taxon>
        <taxon>Evosea</taxon>
        <taxon>Archamoebae</taxon>
        <taxon>Mastigamoebida</taxon>
        <taxon>Entamoebidae</taxon>
        <taxon>Entamoeba</taxon>
    </lineage>
</organism>
<reference evidence="1 2" key="1">
    <citation type="submission" date="2012-10" db="EMBL/GenBank/DDBJ databases">
        <authorList>
            <person name="Zafar N."/>
            <person name="Inman J."/>
            <person name="Hall N."/>
            <person name="Lorenzi H."/>
            <person name="Caler E."/>
        </authorList>
    </citation>
    <scope>NUCLEOTIDE SEQUENCE [LARGE SCALE GENOMIC DNA]</scope>
    <source>
        <strain evidence="1 2">IP1</strain>
    </source>
</reference>
<dbReference type="RefSeq" id="XP_004258562.1">
    <property type="nucleotide sequence ID" value="XM_004258514.1"/>
</dbReference>
<evidence type="ECO:0000313" key="1">
    <source>
        <dbReference type="EMBL" id="ELP91791.1"/>
    </source>
</evidence>
<dbReference type="AlphaFoldDB" id="L7FMS8"/>
<accession>L7FMS8</accession>
<proteinExistence type="predicted"/>